<dbReference type="OrthoDB" id="9801156at2"/>
<keyword evidence="1" id="KW-0560">Oxidoreductase</keyword>
<dbReference type="STRING" id="1528.SAMN04488579_101111"/>
<dbReference type="InterPro" id="IPR044731">
    <property type="entry name" value="BDH-like"/>
</dbReference>
<accession>A0A1H3AMY7</accession>
<reference evidence="5" key="1">
    <citation type="submission" date="2016-10" db="EMBL/GenBank/DDBJ databases">
        <authorList>
            <person name="Varghese N."/>
            <person name="Submissions S."/>
        </authorList>
    </citation>
    <scope>NUCLEOTIDE SEQUENCE [LARGE SCALE GENOMIC DNA]</scope>
    <source>
        <strain evidence="5">VPI 5359</strain>
    </source>
</reference>
<dbReference type="PANTHER" id="PTHR43633">
    <property type="entry name" value="ALCOHOL DEHYDROGENASE YQHD"/>
    <property type="match status" value="1"/>
</dbReference>
<dbReference type="RefSeq" id="WP_090242353.1">
    <property type="nucleotide sequence ID" value="NZ_FNOU01000001.1"/>
</dbReference>
<dbReference type="Proteomes" id="UP000199652">
    <property type="component" value="Unassembled WGS sequence"/>
</dbReference>
<dbReference type="GO" id="GO:1990002">
    <property type="term" value="F:methylglyoxal reductase (NADPH) (acetol producing) activity"/>
    <property type="evidence" value="ECO:0007669"/>
    <property type="project" value="TreeGrafter"/>
</dbReference>
<protein>
    <submittedName>
        <fullName evidence="4">Uncharacterized protein</fullName>
    </submittedName>
</protein>
<feature type="domain" description="Fe-containing alcohol dehydrogenase-like C-terminal" evidence="3">
    <location>
        <begin position="188"/>
        <end position="388"/>
    </location>
</feature>
<sequence>MDNFTFYSPTYFVFGKETENQTGELVKKYGGSKVLLHYGGGSVKRSGLLDRVKASLDAQDIAYVELGGVEANPKSGLVYEGIELARKEKVDFVLPIGGGSVIDSAKAIALGVPYAGDFWDFYTGKAVVEALPVGTIVTLAASGSEASTDTVVTHEDGMFKRCADGDILRPKFAIMNPELTTTLPPYQTASGITDIIAHCMERYFSKTENVELTDRMLESVMLTMIKEGRKAMVDPTDYDARANIMWAATIAHNNITGVGRAQDWGTHHMENELSTTYGCSHGAGLAILFPSWMRYAMKEDVLRFAQFAVRVWGCEMDFQNPEKTAAEGIDRYQAFIKEIGMPTAISEIGGKLEDIPALTESMFHGAPNHGSFVPLTKEITMEIYRMAM</sequence>
<dbReference type="InterPro" id="IPR056798">
    <property type="entry name" value="ADH_Fe_C"/>
</dbReference>
<evidence type="ECO:0000313" key="5">
    <source>
        <dbReference type="Proteomes" id="UP000199652"/>
    </source>
</evidence>
<keyword evidence="5" id="KW-1185">Reference proteome</keyword>
<dbReference type="InterPro" id="IPR001670">
    <property type="entry name" value="ADH_Fe/GldA"/>
</dbReference>
<dbReference type="Pfam" id="PF00465">
    <property type="entry name" value="Fe-ADH"/>
    <property type="match status" value="1"/>
</dbReference>
<dbReference type="CDD" id="cd08187">
    <property type="entry name" value="BDH"/>
    <property type="match status" value="1"/>
</dbReference>
<gene>
    <name evidence="4" type="ORF">SAMN04488579_101111</name>
</gene>
<dbReference type="GO" id="GO:0046872">
    <property type="term" value="F:metal ion binding"/>
    <property type="evidence" value="ECO:0007669"/>
    <property type="project" value="InterPro"/>
</dbReference>
<evidence type="ECO:0000313" key="4">
    <source>
        <dbReference type="EMBL" id="SDX31062.1"/>
    </source>
</evidence>
<dbReference type="GO" id="GO:1990362">
    <property type="term" value="F:butanol dehydrogenase (NAD+) activity"/>
    <property type="evidence" value="ECO:0007669"/>
    <property type="project" value="InterPro"/>
</dbReference>
<dbReference type="SUPFAM" id="SSF56796">
    <property type="entry name" value="Dehydroquinate synthase-like"/>
    <property type="match status" value="1"/>
</dbReference>
<dbReference type="Gene3D" id="1.20.1090.10">
    <property type="entry name" value="Dehydroquinate synthase-like - alpha domain"/>
    <property type="match status" value="1"/>
</dbReference>
<evidence type="ECO:0000259" key="3">
    <source>
        <dbReference type="Pfam" id="PF25137"/>
    </source>
</evidence>
<dbReference type="PANTHER" id="PTHR43633:SF1">
    <property type="entry name" value="ALCOHOL DEHYDROGENASE YQHD"/>
    <property type="match status" value="1"/>
</dbReference>
<dbReference type="EMBL" id="FNOU01000001">
    <property type="protein sequence ID" value="SDX31062.1"/>
    <property type="molecule type" value="Genomic_DNA"/>
</dbReference>
<dbReference type="Gene3D" id="3.40.50.1970">
    <property type="match status" value="1"/>
</dbReference>
<feature type="domain" description="Alcohol dehydrogenase iron-type/glycerol dehydrogenase GldA" evidence="2">
    <location>
        <begin position="9"/>
        <end position="177"/>
    </location>
</feature>
<evidence type="ECO:0000259" key="2">
    <source>
        <dbReference type="Pfam" id="PF00465"/>
    </source>
</evidence>
<dbReference type="GO" id="GO:0005829">
    <property type="term" value="C:cytosol"/>
    <property type="evidence" value="ECO:0007669"/>
    <property type="project" value="TreeGrafter"/>
</dbReference>
<dbReference type="GO" id="GO:0008106">
    <property type="term" value="F:alcohol dehydrogenase (NADP+) activity"/>
    <property type="evidence" value="ECO:0007669"/>
    <property type="project" value="TreeGrafter"/>
</dbReference>
<dbReference type="AlphaFoldDB" id="A0A1H3AMY7"/>
<evidence type="ECO:0000256" key="1">
    <source>
        <dbReference type="ARBA" id="ARBA00023002"/>
    </source>
</evidence>
<name>A0A1H3AMY7_EUBBA</name>
<proteinExistence type="predicted"/>
<dbReference type="Pfam" id="PF25137">
    <property type="entry name" value="ADH_Fe_C"/>
    <property type="match status" value="1"/>
</dbReference>
<dbReference type="FunFam" id="3.40.50.1970:FF:000003">
    <property type="entry name" value="Alcohol dehydrogenase, iron-containing"/>
    <property type="match status" value="1"/>
</dbReference>
<organism evidence="4 5">
    <name type="scientific">Eubacterium barkeri</name>
    <name type="common">Clostridium barkeri</name>
    <dbReference type="NCBI Taxonomy" id="1528"/>
    <lineage>
        <taxon>Bacteria</taxon>
        <taxon>Bacillati</taxon>
        <taxon>Bacillota</taxon>
        <taxon>Clostridia</taxon>
        <taxon>Eubacteriales</taxon>
        <taxon>Eubacteriaceae</taxon>
        <taxon>Eubacterium</taxon>
    </lineage>
</organism>